<keyword evidence="2" id="KW-0378">Hydrolase</keyword>
<comment type="similarity">
    <text evidence="4">Belongs to the SIMIBI class G3E GTPase family. ZNG1 subfamily.</text>
</comment>
<dbReference type="InterPro" id="IPR011629">
    <property type="entry name" value="CobW-like_C"/>
</dbReference>
<comment type="catalytic activity">
    <reaction evidence="5">
        <text>GTP + H2O = GDP + phosphate + H(+)</text>
        <dbReference type="Rhea" id="RHEA:19669"/>
        <dbReference type="ChEBI" id="CHEBI:15377"/>
        <dbReference type="ChEBI" id="CHEBI:15378"/>
        <dbReference type="ChEBI" id="CHEBI:37565"/>
        <dbReference type="ChEBI" id="CHEBI:43474"/>
        <dbReference type="ChEBI" id="CHEBI:58189"/>
    </reaction>
    <physiologicalReaction direction="left-to-right" evidence="5">
        <dbReference type="Rhea" id="RHEA:19670"/>
    </physiologicalReaction>
</comment>
<organism evidence="7 8">
    <name type="scientific">Umezawaea endophytica</name>
    <dbReference type="NCBI Taxonomy" id="1654476"/>
    <lineage>
        <taxon>Bacteria</taxon>
        <taxon>Bacillati</taxon>
        <taxon>Actinomycetota</taxon>
        <taxon>Actinomycetes</taxon>
        <taxon>Pseudonocardiales</taxon>
        <taxon>Pseudonocardiaceae</taxon>
        <taxon>Umezawaea</taxon>
    </lineage>
</organism>
<evidence type="ECO:0000256" key="4">
    <source>
        <dbReference type="ARBA" id="ARBA00034320"/>
    </source>
</evidence>
<evidence type="ECO:0000256" key="2">
    <source>
        <dbReference type="ARBA" id="ARBA00022801"/>
    </source>
</evidence>
<evidence type="ECO:0000313" key="8">
    <source>
        <dbReference type="Proteomes" id="UP001141259"/>
    </source>
</evidence>
<dbReference type="Gene3D" id="3.40.50.300">
    <property type="entry name" value="P-loop containing nucleotide triphosphate hydrolases"/>
    <property type="match status" value="1"/>
</dbReference>
<dbReference type="PANTHER" id="PTHR13748:SF62">
    <property type="entry name" value="COBW DOMAIN-CONTAINING PROTEIN"/>
    <property type="match status" value="1"/>
</dbReference>
<dbReference type="InterPro" id="IPR051316">
    <property type="entry name" value="Zinc-reg_GTPase_activator"/>
</dbReference>
<keyword evidence="3" id="KW-0143">Chaperone</keyword>
<feature type="domain" description="CobW C-terminal" evidence="6">
    <location>
        <begin position="219"/>
        <end position="307"/>
    </location>
</feature>
<evidence type="ECO:0000256" key="1">
    <source>
        <dbReference type="ARBA" id="ARBA00022741"/>
    </source>
</evidence>
<dbReference type="AlphaFoldDB" id="A0A9X2VUA4"/>
<evidence type="ECO:0000313" key="7">
    <source>
        <dbReference type="EMBL" id="MCS7483096.1"/>
    </source>
</evidence>
<keyword evidence="8" id="KW-1185">Reference proteome</keyword>
<dbReference type="PANTHER" id="PTHR13748">
    <property type="entry name" value="COBW-RELATED"/>
    <property type="match status" value="1"/>
</dbReference>
<dbReference type="RefSeq" id="WP_259628552.1">
    <property type="nucleotide sequence ID" value="NZ_JANYMP010000028.1"/>
</dbReference>
<dbReference type="GO" id="GO:0000166">
    <property type="term" value="F:nucleotide binding"/>
    <property type="evidence" value="ECO:0007669"/>
    <property type="project" value="UniProtKB-KW"/>
</dbReference>
<evidence type="ECO:0000259" key="6">
    <source>
        <dbReference type="SMART" id="SM00833"/>
    </source>
</evidence>
<dbReference type="Pfam" id="PF07683">
    <property type="entry name" value="CobW_C"/>
    <property type="match status" value="1"/>
</dbReference>
<dbReference type="GO" id="GO:0016787">
    <property type="term" value="F:hydrolase activity"/>
    <property type="evidence" value="ECO:0007669"/>
    <property type="project" value="UniProtKB-KW"/>
</dbReference>
<dbReference type="SUPFAM" id="SSF90002">
    <property type="entry name" value="Hypothetical protein YjiA, C-terminal domain"/>
    <property type="match status" value="1"/>
</dbReference>
<dbReference type="SMART" id="SM00833">
    <property type="entry name" value="CobW_C"/>
    <property type="match status" value="1"/>
</dbReference>
<dbReference type="GO" id="GO:0005737">
    <property type="term" value="C:cytoplasm"/>
    <property type="evidence" value="ECO:0007669"/>
    <property type="project" value="TreeGrafter"/>
</dbReference>
<dbReference type="EMBL" id="JANYMP010000028">
    <property type="protein sequence ID" value="MCS7483096.1"/>
    <property type="molecule type" value="Genomic_DNA"/>
</dbReference>
<protein>
    <submittedName>
        <fullName evidence="7">GTP-binding protein</fullName>
    </submittedName>
</protein>
<evidence type="ECO:0000256" key="3">
    <source>
        <dbReference type="ARBA" id="ARBA00023186"/>
    </source>
</evidence>
<proteinExistence type="inferred from homology"/>
<dbReference type="InterPro" id="IPR027417">
    <property type="entry name" value="P-loop_NTPase"/>
</dbReference>
<dbReference type="InterPro" id="IPR036627">
    <property type="entry name" value="CobW-likC_sf"/>
</dbReference>
<gene>
    <name evidence="7" type="ORF">NZH93_40145</name>
</gene>
<dbReference type="Gene3D" id="3.30.1220.10">
    <property type="entry name" value="CobW-like, C-terminal domain"/>
    <property type="match status" value="1"/>
</dbReference>
<sequence length="326" mass="34854">MAKQQIPVIVVAGFLGSGKTTLLNHLLATAGGTRIGVLVNDFGSINVDAMTVASQVDSTISLSNGCLCCAVDPSDMDDMLTRLAKPSANIDVIVIEASGLAEPRSMVKLVVASTQPRIAYGGLVLVVDAAEFTATSARHPEIAKHLRLADLVVLNKTDRATDLPAVRAAITPGTPVVETTLGRVDPALLFDPRPRTPTIGQLSFEDLVEDHGDHVHALYDSVEFTSTTPLHPREFLRFLSARPAGLYRVKGFVDFGTDDRYALHTVGDHLSLDRTPWPRGVPRATRLVLIGTGLSEPALTTGLSACATTEPPDPRALLDVTRYLRP</sequence>
<evidence type="ECO:0000256" key="5">
    <source>
        <dbReference type="ARBA" id="ARBA00049117"/>
    </source>
</evidence>
<comment type="caution">
    <text evidence="7">The sequence shown here is derived from an EMBL/GenBank/DDBJ whole genome shotgun (WGS) entry which is preliminary data.</text>
</comment>
<dbReference type="Pfam" id="PF02492">
    <property type="entry name" value="cobW"/>
    <property type="match status" value="1"/>
</dbReference>
<dbReference type="SUPFAM" id="SSF52540">
    <property type="entry name" value="P-loop containing nucleoside triphosphate hydrolases"/>
    <property type="match status" value="1"/>
</dbReference>
<dbReference type="InterPro" id="IPR003495">
    <property type="entry name" value="CobW/HypB/UreG_nucleotide-bd"/>
</dbReference>
<reference evidence="7" key="1">
    <citation type="submission" date="2022-08" db="EMBL/GenBank/DDBJ databases">
        <authorList>
            <person name="Tistechok S."/>
            <person name="Samborskyy M."/>
            <person name="Roman I."/>
        </authorList>
    </citation>
    <scope>NUCLEOTIDE SEQUENCE</scope>
    <source>
        <strain evidence="7">DSM 103496</strain>
    </source>
</reference>
<accession>A0A9X2VUA4</accession>
<dbReference type="Proteomes" id="UP001141259">
    <property type="component" value="Unassembled WGS sequence"/>
</dbReference>
<name>A0A9X2VUA4_9PSEU</name>
<dbReference type="CDD" id="cd03112">
    <property type="entry name" value="CobW-like"/>
    <property type="match status" value="1"/>
</dbReference>
<keyword evidence="1" id="KW-0547">Nucleotide-binding</keyword>